<name>A0A1W1C1H6_9ZZZZ</name>
<dbReference type="AlphaFoldDB" id="A0A1W1C1H6"/>
<evidence type="ECO:0000313" key="1">
    <source>
        <dbReference type="EMBL" id="SFV59616.1"/>
    </source>
</evidence>
<protein>
    <submittedName>
        <fullName evidence="1">Uncharacterized protein</fullName>
    </submittedName>
</protein>
<proteinExistence type="predicted"/>
<accession>A0A1W1C1H6</accession>
<gene>
    <name evidence="1" type="ORF">MNB_SM-7-510</name>
</gene>
<organism evidence="1">
    <name type="scientific">hydrothermal vent metagenome</name>
    <dbReference type="NCBI Taxonomy" id="652676"/>
    <lineage>
        <taxon>unclassified sequences</taxon>
        <taxon>metagenomes</taxon>
        <taxon>ecological metagenomes</taxon>
    </lineage>
</organism>
<dbReference type="EMBL" id="FPHB01000047">
    <property type="protein sequence ID" value="SFV59616.1"/>
    <property type="molecule type" value="Genomic_DNA"/>
</dbReference>
<sequence length="39" mass="4567">MLHLKNFLLLLRESFRDLLPIILVIIFFQGAIIESVPEN</sequence>
<reference evidence="1" key="1">
    <citation type="submission" date="2016-10" db="EMBL/GenBank/DDBJ databases">
        <authorList>
            <person name="de Groot N.N."/>
        </authorList>
    </citation>
    <scope>NUCLEOTIDE SEQUENCE</scope>
</reference>